<dbReference type="SMART" id="SM00382">
    <property type="entry name" value="AAA"/>
    <property type="match status" value="1"/>
</dbReference>
<organism evidence="13 14">
    <name type="scientific">Coniochaeta ligniaria NRRL 30616</name>
    <dbReference type="NCBI Taxonomy" id="1408157"/>
    <lineage>
        <taxon>Eukaryota</taxon>
        <taxon>Fungi</taxon>
        <taxon>Dikarya</taxon>
        <taxon>Ascomycota</taxon>
        <taxon>Pezizomycotina</taxon>
        <taxon>Sordariomycetes</taxon>
        <taxon>Sordariomycetidae</taxon>
        <taxon>Coniochaetales</taxon>
        <taxon>Coniochaetaceae</taxon>
        <taxon>Coniochaeta</taxon>
    </lineage>
</organism>
<feature type="transmembrane region" description="Helical" evidence="10">
    <location>
        <begin position="159"/>
        <end position="182"/>
    </location>
</feature>
<evidence type="ECO:0008006" key="15">
    <source>
        <dbReference type="Google" id="ProtNLM"/>
    </source>
</evidence>
<keyword evidence="5" id="KW-0067">ATP-binding</keyword>
<evidence type="ECO:0000256" key="5">
    <source>
        <dbReference type="ARBA" id="ARBA00022840"/>
    </source>
</evidence>
<dbReference type="EMBL" id="KV875093">
    <property type="protein sequence ID" value="OIW35415.1"/>
    <property type="molecule type" value="Genomic_DNA"/>
</dbReference>
<dbReference type="InterPro" id="IPR011527">
    <property type="entry name" value="ABC1_TM_dom"/>
</dbReference>
<evidence type="ECO:0000259" key="12">
    <source>
        <dbReference type="PROSITE" id="PS50929"/>
    </source>
</evidence>
<dbReference type="InterPro" id="IPR027417">
    <property type="entry name" value="P-loop_NTPase"/>
</dbReference>
<dbReference type="GO" id="GO:0016020">
    <property type="term" value="C:membrane"/>
    <property type="evidence" value="ECO:0007669"/>
    <property type="project" value="UniProtKB-SubCell"/>
</dbReference>
<dbReference type="Gene3D" id="3.40.50.300">
    <property type="entry name" value="P-loop containing nucleotide triphosphate hydrolases"/>
    <property type="match status" value="1"/>
</dbReference>
<dbReference type="FunFam" id="3.40.50.300:FF:000287">
    <property type="entry name" value="Multidrug ABC transporter ATP-binding protein"/>
    <property type="match status" value="1"/>
</dbReference>
<dbReference type="SUPFAM" id="SSF90123">
    <property type="entry name" value="ABC transporter transmembrane region"/>
    <property type="match status" value="1"/>
</dbReference>
<dbReference type="InterPro" id="IPR036640">
    <property type="entry name" value="ABC1_TM_sf"/>
</dbReference>
<evidence type="ECO:0000313" key="14">
    <source>
        <dbReference type="Proteomes" id="UP000182658"/>
    </source>
</evidence>
<dbReference type="PANTHER" id="PTHR24221">
    <property type="entry name" value="ATP-BINDING CASSETTE SUB-FAMILY B"/>
    <property type="match status" value="1"/>
</dbReference>
<evidence type="ECO:0000256" key="7">
    <source>
        <dbReference type="ARBA" id="ARBA00023136"/>
    </source>
</evidence>
<keyword evidence="6 10" id="KW-1133">Transmembrane helix</keyword>
<keyword evidence="4" id="KW-0547">Nucleotide-binding</keyword>
<dbReference type="PROSITE" id="PS50929">
    <property type="entry name" value="ABC_TM1F"/>
    <property type="match status" value="1"/>
</dbReference>
<evidence type="ECO:0000256" key="9">
    <source>
        <dbReference type="SAM" id="MobiDB-lite"/>
    </source>
</evidence>
<feature type="compositionally biased region" description="Polar residues" evidence="9">
    <location>
        <begin position="209"/>
        <end position="239"/>
    </location>
</feature>
<keyword evidence="2" id="KW-0813">Transport</keyword>
<dbReference type="CDD" id="cd18583">
    <property type="entry name" value="ABC_6TM_HMT1"/>
    <property type="match status" value="1"/>
</dbReference>
<reference evidence="13 14" key="1">
    <citation type="submission" date="2016-10" db="EMBL/GenBank/DDBJ databases">
        <title>Draft genome sequence of Coniochaeta ligniaria NRRL30616, a lignocellulolytic fungus for bioabatement of inhibitors in plant biomass hydrolysates.</title>
        <authorList>
            <consortium name="DOE Joint Genome Institute"/>
            <person name="Jimenez D.J."/>
            <person name="Hector R.E."/>
            <person name="Riley R."/>
            <person name="Sun H."/>
            <person name="Grigoriev I.V."/>
            <person name="Van Elsas J.D."/>
            <person name="Nichols N.N."/>
        </authorList>
    </citation>
    <scope>NUCLEOTIDE SEQUENCE [LARGE SCALE GENOMIC DNA]</scope>
    <source>
        <strain evidence="13 14">NRRL 30616</strain>
    </source>
</reference>
<dbReference type="GO" id="GO:0005524">
    <property type="term" value="F:ATP binding"/>
    <property type="evidence" value="ECO:0007669"/>
    <property type="project" value="UniProtKB-KW"/>
</dbReference>
<dbReference type="AlphaFoldDB" id="A0A1J7J5L0"/>
<dbReference type="PROSITE" id="PS50893">
    <property type="entry name" value="ABC_TRANSPORTER_2"/>
    <property type="match status" value="1"/>
</dbReference>
<keyword evidence="3 10" id="KW-0812">Transmembrane</keyword>
<evidence type="ECO:0000256" key="10">
    <source>
        <dbReference type="SAM" id="Phobius"/>
    </source>
</evidence>
<feature type="transmembrane region" description="Helical" evidence="10">
    <location>
        <begin position="59"/>
        <end position="80"/>
    </location>
</feature>
<feature type="transmembrane region" description="Helical" evidence="10">
    <location>
        <begin position="21"/>
        <end position="39"/>
    </location>
</feature>
<dbReference type="Pfam" id="PF00005">
    <property type="entry name" value="ABC_tran"/>
    <property type="match status" value="1"/>
</dbReference>
<name>A0A1J7J5L0_9PEZI</name>
<evidence type="ECO:0000256" key="6">
    <source>
        <dbReference type="ARBA" id="ARBA00022989"/>
    </source>
</evidence>
<dbReference type="SUPFAM" id="SSF52540">
    <property type="entry name" value="P-loop containing nucleoside triphosphate hydrolases"/>
    <property type="match status" value="1"/>
</dbReference>
<feature type="domain" description="ABC transporter" evidence="11">
    <location>
        <begin position="609"/>
        <end position="843"/>
    </location>
</feature>
<comment type="similarity">
    <text evidence="8">Belongs to the ABC transporter superfamily. ABCB family. Heavy Metal importer (TC 3.A.1.210) subfamily.</text>
</comment>
<accession>A0A1J7J5L0</accession>
<evidence type="ECO:0000256" key="8">
    <source>
        <dbReference type="ARBA" id="ARBA00024363"/>
    </source>
</evidence>
<dbReference type="OrthoDB" id="6500128at2759"/>
<proteinExistence type="inferred from homology"/>
<evidence type="ECO:0000256" key="4">
    <source>
        <dbReference type="ARBA" id="ARBA00022741"/>
    </source>
</evidence>
<dbReference type="GO" id="GO:0140359">
    <property type="term" value="F:ABC-type transporter activity"/>
    <property type="evidence" value="ECO:0007669"/>
    <property type="project" value="InterPro"/>
</dbReference>
<feature type="compositionally biased region" description="Basic and acidic residues" evidence="9">
    <location>
        <begin position="903"/>
        <end position="916"/>
    </location>
</feature>
<dbReference type="InterPro" id="IPR003439">
    <property type="entry name" value="ABC_transporter-like_ATP-bd"/>
</dbReference>
<keyword evidence="7 10" id="KW-0472">Membrane</keyword>
<protein>
    <recommendedName>
        <fullName evidence="15">Heavy metal tolerance protein</fullName>
    </recommendedName>
</protein>
<dbReference type="InterPro" id="IPR017871">
    <property type="entry name" value="ABC_transporter-like_CS"/>
</dbReference>
<feature type="transmembrane region" description="Helical" evidence="10">
    <location>
        <begin position="516"/>
        <end position="536"/>
    </location>
</feature>
<dbReference type="PROSITE" id="PS00211">
    <property type="entry name" value="ABC_TRANSPORTER_1"/>
    <property type="match status" value="1"/>
</dbReference>
<keyword evidence="14" id="KW-1185">Reference proteome</keyword>
<dbReference type="InterPro" id="IPR003593">
    <property type="entry name" value="AAA+_ATPase"/>
</dbReference>
<dbReference type="InterPro" id="IPR039421">
    <property type="entry name" value="Type_1_exporter"/>
</dbReference>
<dbReference type="GO" id="GO:0016887">
    <property type="term" value="F:ATP hydrolysis activity"/>
    <property type="evidence" value="ECO:0007669"/>
    <property type="project" value="InterPro"/>
</dbReference>
<feature type="region of interest" description="Disordered" evidence="9">
    <location>
        <begin position="209"/>
        <end position="253"/>
    </location>
</feature>
<gene>
    <name evidence="13" type="ORF">CONLIGDRAFT_566533</name>
</gene>
<evidence type="ECO:0000256" key="3">
    <source>
        <dbReference type="ARBA" id="ARBA00022692"/>
    </source>
</evidence>
<evidence type="ECO:0000256" key="1">
    <source>
        <dbReference type="ARBA" id="ARBA00004141"/>
    </source>
</evidence>
<comment type="subcellular location">
    <subcellularLocation>
        <location evidence="1">Membrane</location>
        <topology evidence="1">Multi-pass membrane protein</topology>
    </subcellularLocation>
</comment>
<feature type="domain" description="ABC transmembrane type-1" evidence="12">
    <location>
        <begin position="292"/>
        <end position="575"/>
    </location>
</feature>
<dbReference type="Pfam" id="PF00664">
    <property type="entry name" value="ABC_membrane"/>
    <property type="match status" value="1"/>
</dbReference>
<dbReference type="Gene3D" id="1.20.1560.10">
    <property type="entry name" value="ABC transporter type 1, transmembrane domain"/>
    <property type="match status" value="1"/>
</dbReference>
<dbReference type="STRING" id="1408157.A0A1J7J5L0"/>
<feature type="compositionally biased region" description="Basic and acidic residues" evidence="9">
    <location>
        <begin position="243"/>
        <end position="253"/>
    </location>
</feature>
<feature type="compositionally biased region" description="Polar residues" evidence="9">
    <location>
        <begin position="889"/>
        <end position="902"/>
    </location>
</feature>
<feature type="region of interest" description="Disordered" evidence="9">
    <location>
        <begin position="889"/>
        <end position="916"/>
    </location>
</feature>
<feature type="transmembrane region" description="Helical" evidence="10">
    <location>
        <begin position="123"/>
        <end position="147"/>
    </location>
</feature>
<evidence type="ECO:0000259" key="11">
    <source>
        <dbReference type="PROSITE" id="PS50893"/>
    </source>
</evidence>
<dbReference type="Proteomes" id="UP000182658">
    <property type="component" value="Unassembled WGS sequence"/>
</dbReference>
<feature type="transmembrane region" description="Helical" evidence="10">
    <location>
        <begin position="289"/>
        <end position="308"/>
    </location>
</feature>
<sequence length="916" mass="100552">MIDSYHVQSTLSLRPPFTLTSILFGLHYVYPAITFLYYLVTSSVAVCTLQTRSPGNKHIRLRLILSLLLFAVSTYLIQLLNLAVQSLISKSVIFSQDTGIGLLSCILVYGVEFAGLTNSDNPVWYPFIGSLWMALLMEPIIETLAVLTRRPDSLTHAQFLDIAIVAARYLALVTVLVIYYGLPCGTMLETGNEAERQFLIPKEDGQRQADTSAGAQGLDNSGYGSVPNESTDGTQSGDSPESAWERRDREAKEQMEKRLAEQGNWFAYTRSFMVFFPYIWPVNNRALQLRAVLVALCLLASNFVNLLLPRQLGIVMDSLNMVNDKSPWVQVLVLAALKLVASEAGLSFLRYRLWLPVELYSFQAISTAAYAHVLNLSSDFHDEKSSSDIMTAMGAGGSLSSMLESVCFQAVPMLIDMAVASVYLSLTFGPYEGFITIATATLFVHIATRMISALKAIRRKEVSAYFDQHYVLQAGIQGWSTVACFNQIGYEKDRYSVATKKQVDTSMASSLGYMTAYAFQSLTLLCGLLAGLFLAVCQVTNAEATPGQFVMLLTYWGQLSGPLAFFAGLGKSISRDLISAEKLLEIMQTKPTVVSKEGASPLDFKGGQVSFDHVGFSYDKKKEILKDVSLEVSPGTTVAFVGPTGAGKSTILKLIDRFYDVTEGSIKIDGQDIRDVELSSLRAQIGVVPQSPIMFDDIIMNNVRYAKLSATDQEVFDACKAACIHDQILGFTDGYKTRVGERGIKLSGGELQRVAIARAILKRPAIVLLDEATSAVDTDTEQKIQEAFSTLCKDRTTFIVAHRLSTIINADHIIVIKDGCIVEQGSHDQLLRAEGNYADLWSKQVFLKPRATDGSNDQVVAEGGKTLSVMNDLTVEVTKSELAKVQKPTTITKSQNISTPTRTGDDKRTASHVREV</sequence>
<evidence type="ECO:0000256" key="2">
    <source>
        <dbReference type="ARBA" id="ARBA00022448"/>
    </source>
</evidence>
<evidence type="ECO:0000313" key="13">
    <source>
        <dbReference type="EMBL" id="OIW35415.1"/>
    </source>
</evidence>
<dbReference type="PANTHER" id="PTHR24221:SF503">
    <property type="entry name" value="MITOCHONDRIAL POTASSIUM CHANNEL ATP-BINDING SUBUNIT"/>
    <property type="match status" value="1"/>
</dbReference>
<feature type="transmembrane region" description="Helical" evidence="10">
    <location>
        <begin position="548"/>
        <end position="569"/>
    </location>
</feature>
<dbReference type="InParanoid" id="A0A1J7J5L0"/>
<feature type="transmembrane region" description="Helical" evidence="10">
    <location>
        <begin position="328"/>
        <end position="349"/>
    </location>
</feature>
<feature type="transmembrane region" description="Helical" evidence="10">
    <location>
        <begin position="92"/>
        <end position="111"/>
    </location>
</feature>